<protein>
    <recommendedName>
        <fullName evidence="8">Mitoguardin 2</fullName>
    </recommendedName>
    <alternativeName>
        <fullName evidence="9">Protein FAM73B</fullName>
    </alternativeName>
</protein>
<comment type="subcellular location">
    <subcellularLocation>
        <location evidence="1">Mitochondrion outer membrane</location>
        <topology evidence="1">Multi-pass membrane protein</topology>
    </subcellularLocation>
</comment>
<keyword evidence="6" id="KW-0496">Mitochondrion</keyword>
<evidence type="ECO:0000256" key="5">
    <source>
        <dbReference type="ARBA" id="ARBA00022989"/>
    </source>
</evidence>
<dbReference type="PANTHER" id="PTHR21508">
    <property type="entry name" value="MITOGUARDIN"/>
    <property type="match status" value="1"/>
</dbReference>
<dbReference type="PANTHER" id="PTHR21508:SF4">
    <property type="entry name" value="MITOGUARDIN 2"/>
    <property type="match status" value="1"/>
</dbReference>
<keyword evidence="4" id="KW-1000">Mitochondrion outer membrane</keyword>
<comment type="similarity">
    <text evidence="2">Belongs to the mitoguardin family.</text>
</comment>
<organism evidence="10">
    <name type="scientific">Xenopus tropicalis</name>
    <name type="common">Western clawed frog</name>
    <name type="synonym">Silurana tropicalis</name>
    <dbReference type="NCBI Taxonomy" id="8364"/>
    <lineage>
        <taxon>Eukaryota</taxon>
        <taxon>Metazoa</taxon>
        <taxon>Chordata</taxon>
        <taxon>Craniata</taxon>
        <taxon>Vertebrata</taxon>
        <taxon>Euteleostomi</taxon>
        <taxon>Amphibia</taxon>
        <taxon>Batrachia</taxon>
        <taxon>Anura</taxon>
        <taxon>Pipoidea</taxon>
        <taxon>Pipidae</taxon>
        <taxon>Xenopodinae</taxon>
        <taxon>Xenopus</taxon>
        <taxon>Silurana</taxon>
    </lineage>
</organism>
<dbReference type="AlphaFoldDB" id="A0A1B8Y2P9"/>
<reference evidence="10" key="1">
    <citation type="submission" date="2009-11" db="EMBL/GenBank/DDBJ databases">
        <authorList>
            <consortium name="US DOE Joint Genome Institute (JGI-PGF)"/>
            <person name="Ottilar R."/>
            <person name="Schmutz J."/>
            <person name="Salamov A."/>
            <person name="Cheng J.F."/>
            <person name="Lucas S."/>
            <person name="Pitluck S."/>
            <person name="Gundlach H."/>
            <person name="Guo Y."/>
            <person name="Haberer G."/>
            <person name="Nasrallah J."/>
            <person name="Mayer K.F.X."/>
            <person name="van de Peer Y."/>
            <person name="Weigel D."/>
            <person name="Grigoriev I.V."/>
        </authorList>
    </citation>
    <scope>NUCLEOTIDE SEQUENCE</scope>
    <source>
        <strain evidence="10">Nigerian</strain>
    </source>
</reference>
<dbReference type="GO" id="GO:0008053">
    <property type="term" value="P:mitochondrial fusion"/>
    <property type="evidence" value="ECO:0007669"/>
    <property type="project" value="InterPro"/>
</dbReference>
<evidence type="ECO:0000256" key="3">
    <source>
        <dbReference type="ARBA" id="ARBA00022692"/>
    </source>
</evidence>
<sequence>MSIIQALAMTVAEIPLFLDTTFGQSTFLQLRLSPGLRKVLFASALGTVALALAAHQLKRHKHKKKQITAGNGGLKLGGVPGSVLPVRRSSSAKKGCCFPVPHSVAPCSDGTGRTRDPYILKREWMKGGAPLVELRWMGVQAPLVELRWMGVQAPLVELQWMGVQAPLVELQWMGVQAPLVELQRMGVQALLVELRWMGVQAPLVELRWMGVQAPLVELQRMGVQAPLVELRLIGEKVDLGGSYLLPFSSEGHLQKSNKRTYLYLSKRYPWRNPITLRGTLISNRALKQN</sequence>
<keyword evidence="7" id="KW-0472">Membrane</keyword>
<evidence type="ECO:0000256" key="4">
    <source>
        <dbReference type="ARBA" id="ARBA00022787"/>
    </source>
</evidence>
<accession>A0A1B8Y2P9</accession>
<evidence type="ECO:0000256" key="8">
    <source>
        <dbReference type="ARBA" id="ARBA00040959"/>
    </source>
</evidence>
<evidence type="ECO:0000256" key="9">
    <source>
        <dbReference type="ARBA" id="ARBA00041863"/>
    </source>
</evidence>
<dbReference type="GO" id="GO:0005741">
    <property type="term" value="C:mitochondrial outer membrane"/>
    <property type="evidence" value="ECO:0007669"/>
    <property type="project" value="UniProtKB-SubCell"/>
</dbReference>
<dbReference type="InterPro" id="IPR019392">
    <property type="entry name" value="Miga"/>
</dbReference>
<evidence type="ECO:0000256" key="7">
    <source>
        <dbReference type="ARBA" id="ARBA00023136"/>
    </source>
</evidence>
<keyword evidence="5" id="KW-1133">Transmembrane helix</keyword>
<dbReference type="EMBL" id="KV460518">
    <property type="protein sequence ID" value="OCA17212.1"/>
    <property type="molecule type" value="Genomic_DNA"/>
</dbReference>
<evidence type="ECO:0000256" key="2">
    <source>
        <dbReference type="ARBA" id="ARBA00008969"/>
    </source>
</evidence>
<dbReference type="Pfam" id="PF10265">
    <property type="entry name" value="Miga"/>
    <property type="match status" value="1"/>
</dbReference>
<gene>
    <name evidence="10" type="ORF">XENTR_v90027383mg</name>
</gene>
<evidence type="ECO:0000256" key="6">
    <source>
        <dbReference type="ARBA" id="ARBA00023128"/>
    </source>
</evidence>
<proteinExistence type="inferred from homology"/>
<reference evidence="10" key="2">
    <citation type="journal article" date="2010" name="Science">
        <title>The genome of the Western clawed frog Xenopus tropicalis.</title>
        <authorList>
            <person name="Hellsten U."/>
            <person name="Harland R.M."/>
            <person name="Gilchrist M.J."/>
            <person name="Hendrix D."/>
            <person name="Jurka J."/>
            <person name="Kapitonov V."/>
            <person name="Ovcharenko I."/>
            <person name="Putnam N.H."/>
            <person name="Shu S."/>
            <person name="Taher L."/>
            <person name="Blitz I.L."/>
            <person name="Blumberg B."/>
            <person name="Dichmann D.S."/>
            <person name="Dubchak I."/>
            <person name="Amaya E."/>
            <person name="Detter J.C."/>
            <person name="Fletcher R."/>
            <person name="Gerhard D.S."/>
            <person name="Goodstein D."/>
            <person name="Graves T."/>
            <person name="Grigoriev I.V."/>
            <person name="Grimwood J."/>
            <person name="Kawashima T."/>
            <person name="Lindquist E."/>
            <person name="Lucas S.M."/>
            <person name="Mead P.E."/>
            <person name="Mitros T."/>
            <person name="Ogino H."/>
            <person name="Ohta Y."/>
            <person name="Poliakov A.V."/>
            <person name="Pollet N."/>
            <person name="Robert J."/>
            <person name="Salamov A."/>
            <person name="Sater A.K."/>
            <person name="Schmutz J."/>
            <person name="Terry A."/>
            <person name="Vize P.D."/>
            <person name="Warren W.C."/>
            <person name="Wells D."/>
            <person name="Wills A."/>
            <person name="Wilson R.K."/>
            <person name="Zimmerman L.B."/>
            <person name="Zorn A.M."/>
            <person name="Grainger R."/>
            <person name="Grammer T."/>
            <person name="Khokha M.K."/>
            <person name="Richardson P.M."/>
            <person name="Rokhsar D.S."/>
        </authorList>
    </citation>
    <scope>NUCLEOTIDE SEQUENCE [LARGE SCALE GENOMIC DNA]</scope>
    <source>
        <strain evidence="10">Nigerian</strain>
    </source>
</reference>
<evidence type="ECO:0000313" key="10">
    <source>
        <dbReference type="EMBL" id="OCA17212.1"/>
    </source>
</evidence>
<reference evidence="10" key="3">
    <citation type="submission" date="2016-05" db="EMBL/GenBank/DDBJ databases">
        <title>WGS assembly of Xenopus tropicalis.</title>
        <authorList>
            <person name="Sessions A."/>
            <person name="Jenkins J."/>
            <person name="Mitros T."/>
            <person name="Lyons J.T."/>
            <person name="Dichmann D.S."/>
            <person name="Robert J."/>
            <person name="Harland R.M."/>
            <person name="Rokhsar D.S."/>
        </authorList>
    </citation>
    <scope>NUCLEOTIDE SEQUENCE</scope>
    <source>
        <strain evidence="10">Nigerian</strain>
    </source>
</reference>
<keyword evidence="3" id="KW-0812">Transmembrane</keyword>
<name>A0A1B8Y2P9_XENTR</name>
<evidence type="ECO:0000256" key="1">
    <source>
        <dbReference type="ARBA" id="ARBA00004374"/>
    </source>
</evidence>